<dbReference type="AlphaFoldDB" id="A0A4E9E018"/>
<dbReference type="EMBL" id="CAAKMV010000142">
    <property type="protein sequence ID" value="VIO60201.1"/>
    <property type="molecule type" value="Genomic_DNA"/>
</dbReference>
<organism evidence="1">
    <name type="scientific">Gibberella zeae</name>
    <name type="common">Wheat head blight fungus</name>
    <name type="synonym">Fusarium graminearum</name>
    <dbReference type="NCBI Taxonomy" id="5518"/>
    <lineage>
        <taxon>Eukaryota</taxon>
        <taxon>Fungi</taxon>
        <taxon>Dikarya</taxon>
        <taxon>Ascomycota</taxon>
        <taxon>Pezizomycotina</taxon>
        <taxon>Sordariomycetes</taxon>
        <taxon>Hypocreomycetidae</taxon>
        <taxon>Hypocreales</taxon>
        <taxon>Nectriaceae</taxon>
        <taxon>Fusarium</taxon>
    </lineage>
</organism>
<accession>A0A4E9E018</accession>
<protein>
    <submittedName>
        <fullName evidence="1">Uncharacterized protein</fullName>
    </submittedName>
</protein>
<gene>
    <name evidence="1" type="ORF">FUG_LOCUS387019</name>
</gene>
<proteinExistence type="predicted"/>
<evidence type="ECO:0000313" key="1">
    <source>
        <dbReference type="EMBL" id="VIO60201.1"/>
    </source>
</evidence>
<sequence length="84" mass="9704">MVCGGPNTILSISKEFSLKHVDYATMLYAYSSFPQSIAEEYYPIRSTSLELQRLRYSYLYRYDEVWAADADLPPARPSLQLTIQ</sequence>
<name>A0A4E9E018_GIBZA</name>
<reference evidence="1" key="1">
    <citation type="submission" date="2019-04" db="EMBL/GenBank/DDBJ databases">
        <authorList>
            <person name="Melise S."/>
            <person name="Noan J."/>
            <person name="Okalmin O."/>
        </authorList>
    </citation>
    <scope>NUCLEOTIDE SEQUENCE</scope>
    <source>
        <strain evidence="1">FN9</strain>
    </source>
</reference>